<comment type="caution">
    <text evidence="1">The sequence shown here is derived from an EMBL/GenBank/DDBJ whole genome shotgun (WGS) entry which is preliminary data.</text>
</comment>
<evidence type="ECO:0000313" key="2">
    <source>
        <dbReference type="Proteomes" id="UP000299102"/>
    </source>
</evidence>
<dbReference type="EMBL" id="BGZK01000198">
    <property type="protein sequence ID" value="GBP27733.1"/>
    <property type="molecule type" value="Genomic_DNA"/>
</dbReference>
<gene>
    <name evidence="1" type="primary">ZBED8</name>
    <name evidence="1" type="ORF">EVAR_82782_1</name>
</gene>
<dbReference type="AlphaFoldDB" id="A0A4C1UMR2"/>
<dbReference type="Proteomes" id="UP000299102">
    <property type="component" value="Unassembled WGS sequence"/>
</dbReference>
<accession>A0A4C1UMR2</accession>
<name>A0A4C1UMR2_EUMVA</name>
<proteinExistence type="predicted"/>
<organism evidence="1 2">
    <name type="scientific">Eumeta variegata</name>
    <name type="common">Bagworm moth</name>
    <name type="synonym">Eumeta japonica</name>
    <dbReference type="NCBI Taxonomy" id="151549"/>
    <lineage>
        <taxon>Eukaryota</taxon>
        <taxon>Metazoa</taxon>
        <taxon>Ecdysozoa</taxon>
        <taxon>Arthropoda</taxon>
        <taxon>Hexapoda</taxon>
        <taxon>Insecta</taxon>
        <taxon>Pterygota</taxon>
        <taxon>Neoptera</taxon>
        <taxon>Endopterygota</taxon>
        <taxon>Lepidoptera</taxon>
        <taxon>Glossata</taxon>
        <taxon>Ditrysia</taxon>
        <taxon>Tineoidea</taxon>
        <taxon>Psychidae</taxon>
        <taxon>Oiketicinae</taxon>
        <taxon>Eumeta</taxon>
    </lineage>
</organism>
<sequence>MSKKRKYDQSHVNLGFTFKTERDGTQKPKCFLSDSIGDFRTKRARFEKASTLTKLGFTPTRKPCLEASYKVGSICPDGASAMLVNKSGFAAYQR</sequence>
<protein>
    <submittedName>
        <fullName evidence="1">Protein ZBED8</fullName>
    </submittedName>
</protein>
<dbReference type="OrthoDB" id="1101576at2759"/>
<evidence type="ECO:0000313" key="1">
    <source>
        <dbReference type="EMBL" id="GBP27733.1"/>
    </source>
</evidence>
<reference evidence="1 2" key="1">
    <citation type="journal article" date="2019" name="Commun. Biol.">
        <title>The bagworm genome reveals a unique fibroin gene that provides high tensile strength.</title>
        <authorList>
            <person name="Kono N."/>
            <person name="Nakamura H."/>
            <person name="Ohtoshi R."/>
            <person name="Tomita M."/>
            <person name="Numata K."/>
            <person name="Arakawa K."/>
        </authorList>
    </citation>
    <scope>NUCLEOTIDE SEQUENCE [LARGE SCALE GENOMIC DNA]</scope>
</reference>
<keyword evidence="2" id="KW-1185">Reference proteome</keyword>